<dbReference type="GO" id="GO:0005634">
    <property type="term" value="C:nucleus"/>
    <property type="evidence" value="ECO:0007669"/>
    <property type="project" value="UniProtKB-SubCell"/>
</dbReference>
<evidence type="ECO:0000256" key="5">
    <source>
        <dbReference type="ARBA" id="ARBA00022989"/>
    </source>
</evidence>
<evidence type="ECO:0000259" key="14">
    <source>
        <dbReference type="PROSITE" id="PS50888"/>
    </source>
</evidence>
<dbReference type="InParanoid" id="A0A0D2VFT2"/>
<evidence type="ECO:0000313" key="16">
    <source>
        <dbReference type="Proteomes" id="UP000008743"/>
    </source>
</evidence>
<protein>
    <recommendedName>
        <fullName evidence="14">BHLH domain-containing protein</fullName>
    </recommendedName>
</protein>
<reference evidence="16" key="1">
    <citation type="submission" date="2011-02" db="EMBL/GenBank/DDBJ databases">
        <title>The Genome Sequence of Capsaspora owczarzaki ATCC 30864.</title>
        <authorList>
            <person name="Russ C."/>
            <person name="Cuomo C."/>
            <person name="Burger G."/>
            <person name="Gray M.W."/>
            <person name="Holland P.W.H."/>
            <person name="King N."/>
            <person name="Lang F.B.F."/>
            <person name="Roger A.J."/>
            <person name="Ruiz-Trillo I."/>
            <person name="Young S.K."/>
            <person name="Zeng Q."/>
            <person name="Gargeya S."/>
            <person name="Alvarado L."/>
            <person name="Berlin A."/>
            <person name="Chapman S.B."/>
            <person name="Chen Z."/>
            <person name="Freedman E."/>
            <person name="Gellesch M."/>
            <person name="Goldberg J."/>
            <person name="Griggs A."/>
            <person name="Gujja S."/>
            <person name="Heilman E."/>
            <person name="Heiman D."/>
            <person name="Howarth C."/>
            <person name="Mehta T."/>
            <person name="Neiman D."/>
            <person name="Pearson M."/>
            <person name="Roberts A."/>
            <person name="Saif S."/>
            <person name="Shea T."/>
            <person name="Shenoy N."/>
            <person name="Sisk P."/>
            <person name="Stolte C."/>
            <person name="Sykes S."/>
            <person name="White J."/>
            <person name="Yandava C."/>
            <person name="Haas B."/>
            <person name="Nusbaum C."/>
            <person name="Birren B."/>
        </authorList>
    </citation>
    <scope>NUCLEOTIDE SEQUENCE</scope>
    <source>
        <strain evidence="16">ATCC 30864</strain>
    </source>
</reference>
<dbReference type="PhylomeDB" id="A0A0D2VFT2"/>
<dbReference type="GO" id="GO:0000981">
    <property type="term" value="F:DNA-binding transcription factor activity, RNA polymerase II-specific"/>
    <property type="evidence" value="ECO:0007669"/>
    <property type="project" value="TreeGrafter"/>
</dbReference>
<dbReference type="Proteomes" id="UP000008743">
    <property type="component" value="Unassembled WGS sequence"/>
</dbReference>
<evidence type="ECO:0000256" key="1">
    <source>
        <dbReference type="ARBA" id="ARBA00004123"/>
    </source>
</evidence>
<feature type="region of interest" description="Disordered" evidence="12">
    <location>
        <begin position="402"/>
        <end position="446"/>
    </location>
</feature>
<evidence type="ECO:0000256" key="2">
    <source>
        <dbReference type="ARBA" id="ARBA00004477"/>
    </source>
</evidence>
<keyword evidence="11" id="KW-0175">Coiled coil</keyword>
<keyword evidence="6" id="KW-0805">Transcription regulation</keyword>
<dbReference type="RefSeq" id="XP_004365099.1">
    <property type="nucleotide sequence ID" value="XM_004365042.2"/>
</dbReference>
<keyword evidence="3 13" id="KW-0812">Transmembrane</keyword>
<dbReference type="SMART" id="SM00353">
    <property type="entry name" value="HLH"/>
    <property type="match status" value="1"/>
</dbReference>
<dbReference type="PANTHER" id="PTHR46062">
    <property type="entry name" value="STEROL REGULATORY ELEMENT-BINDING PROTEIN"/>
    <property type="match status" value="1"/>
</dbReference>
<evidence type="ECO:0000256" key="7">
    <source>
        <dbReference type="ARBA" id="ARBA00023125"/>
    </source>
</evidence>
<dbReference type="EMBL" id="KE346360">
    <property type="protein sequence ID" value="KJE88597.1"/>
    <property type="molecule type" value="Genomic_DNA"/>
</dbReference>
<accession>A0A0D2VFT2</accession>
<feature type="region of interest" description="Disordered" evidence="12">
    <location>
        <begin position="600"/>
        <end position="622"/>
    </location>
</feature>
<evidence type="ECO:0000256" key="11">
    <source>
        <dbReference type="SAM" id="Coils"/>
    </source>
</evidence>
<sequence>MDTATLVDASPVAVSSPTYSASGSSVLQKQHAAPSTFAPASQQRSPPPASSQLRPPTATPICATSTSTILMELGLAGTAMVDPPLMGTVTTDSISSDPSPLIAAAAAASAAGLAPPSASSSAMLMANSNANREYNQLLIQQHQQQQHQQQQQQQQLLIAGAPSSSGRSQPQGTPSPPLSATTTTTTTTAAPFQHQLLQSTTAFNNSATSFMADALASVGGSTASFGGDPAGEQLVDPTTMLLAQQLNLATSHPQVVAQMQVLQPAERERYLKQLTSWVEQQVLQQLLVQQAQQTDQIEQQMQAQVASMPSSNPSAGAAALRASLNKRKANAMAISDAELDFAQFGAVSQLLSPTTTASTSIASVSPGGRTASSLTSTASLSPASAASIYAMTQSGFPGDDPASLFGDALSGSGLHSGSGSDSDTKAPKSASKQGKVAKSHQQQRSALDELDELSDLDAYLEDDESNFGAPFSATNSKAAANSRKRISHIASEQRRRNGIKLAFEHLRDQVPSCRPHDAKAMILRKAADYISALKKERTDRGEVDDTTELRKRVKFATDFIASLTKQKAQLKDQLDQSQIRISALENALASGIAGDRLESRKRHISAGPSGEPSNQWPTLDDGASAMSGYGASNGIAGSRNSQPPRPFMSTSVRLMCLCALFTFSVYTPQIVAHVNQMQGSFDAPNAGSGRTLQSFEVDSDQMARMTSFFWLVIRGIMFSLAIFGGWITAIEPFSSVTPNSRVFTVAREARKAGRKTLLQLGQPAIAERHLLSALNHFGARPPPATEFGLICGIIIEALKQVTHMLFFGQWLARYAVRHSGSAVVTAEVAKTYLLLNQLHFADVHDLPLEAWYYVLRAINLAESVEPSQTLIKAYGNLAFMCGFRMPKSWMGFAIQYIALPYHFRSVRIHSGIKCSTKTNGYLRVLRAWGDVALGDFSAGDRRLGRAAANFEQSGLPNMAWQIKAFHAVMHIMQGRFTVAKRFCQESLVSKEPDQQLQLWWRSLLQCVASAHDESFDAWKATFEQLVSEETEATKLSWRESGLLRSVLTNSLLAWMHFRQGEHDTSVEFAIKAIDYMRGTKPISAGAAFVGHSLVGQALLSMWVRYETALSENAAPSIGGGILPSPRVDETAPERTVPIPDQFKRIQDLTVANNELVCNISRTFPGVKPLADYLVGRTHRVRGQNDKATRKLRDALYYADRFDMPFDKALIQLELAQLDPSLDEGIAYVQSAREQFVEVGALYEVRLADELHASLRQRHQKAGL</sequence>
<keyword evidence="4" id="KW-0256">Endoplasmic reticulum</keyword>
<dbReference type="SUPFAM" id="SSF47459">
    <property type="entry name" value="HLH, helix-loop-helix DNA-binding domain"/>
    <property type="match status" value="1"/>
</dbReference>
<evidence type="ECO:0000256" key="3">
    <source>
        <dbReference type="ARBA" id="ARBA00022692"/>
    </source>
</evidence>
<keyword evidence="10" id="KW-0539">Nucleus</keyword>
<dbReference type="InterPro" id="IPR011598">
    <property type="entry name" value="bHLH_dom"/>
</dbReference>
<feature type="coiled-coil region" evidence="11">
    <location>
        <begin position="560"/>
        <end position="587"/>
    </location>
</feature>
<dbReference type="GO" id="GO:0005789">
    <property type="term" value="C:endoplasmic reticulum membrane"/>
    <property type="evidence" value="ECO:0007669"/>
    <property type="project" value="UniProtKB-SubCell"/>
</dbReference>
<feature type="domain" description="BHLH" evidence="14">
    <location>
        <begin position="483"/>
        <end position="533"/>
    </location>
</feature>
<gene>
    <name evidence="15" type="ORF">CAOG_000228</name>
</gene>
<dbReference type="STRING" id="595528.A0A0D2VFT2"/>
<evidence type="ECO:0000313" key="15">
    <source>
        <dbReference type="EMBL" id="KJE88597.1"/>
    </source>
</evidence>
<feature type="compositionally biased region" description="Polar residues" evidence="12">
    <location>
        <begin position="13"/>
        <end position="28"/>
    </location>
</feature>
<evidence type="ECO:0000256" key="12">
    <source>
        <dbReference type="SAM" id="MobiDB-lite"/>
    </source>
</evidence>
<evidence type="ECO:0000256" key="4">
    <source>
        <dbReference type="ARBA" id="ARBA00022824"/>
    </source>
</evidence>
<dbReference type="PANTHER" id="PTHR46062:SF1">
    <property type="entry name" value="LP12374P"/>
    <property type="match status" value="1"/>
</dbReference>
<dbReference type="AlphaFoldDB" id="A0A0D2VFT2"/>
<dbReference type="PROSITE" id="PS50888">
    <property type="entry name" value="BHLH"/>
    <property type="match status" value="1"/>
</dbReference>
<dbReference type="eggNOG" id="KOG3582">
    <property type="taxonomic scope" value="Eukaryota"/>
</dbReference>
<evidence type="ECO:0000256" key="8">
    <source>
        <dbReference type="ARBA" id="ARBA00023136"/>
    </source>
</evidence>
<dbReference type="Gene3D" id="4.10.280.10">
    <property type="entry name" value="Helix-loop-helix DNA-binding domain"/>
    <property type="match status" value="1"/>
</dbReference>
<keyword evidence="5 13" id="KW-1133">Transmembrane helix</keyword>
<evidence type="ECO:0000256" key="13">
    <source>
        <dbReference type="SAM" id="Phobius"/>
    </source>
</evidence>
<feature type="region of interest" description="Disordered" evidence="12">
    <location>
        <begin position="1"/>
        <end position="60"/>
    </location>
</feature>
<feature type="compositionally biased region" description="Low complexity" evidence="12">
    <location>
        <begin position="406"/>
        <end position="421"/>
    </location>
</feature>
<comment type="subcellular location">
    <subcellularLocation>
        <location evidence="2">Endoplasmic reticulum membrane</location>
        <topology evidence="2">Multi-pass membrane protein</topology>
    </subcellularLocation>
    <subcellularLocation>
        <location evidence="1">Nucleus</location>
    </subcellularLocation>
</comment>
<dbReference type="GO" id="GO:0000978">
    <property type="term" value="F:RNA polymerase II cis-regulatory region sequence-specific DNA binding"/>
    <property type="evidence" value="ECO:0007669"/>
    <property type="project" value="TreeGrafter"/>
</dbReference>
<keyword evidence="16" id="KW-1185">Reference proteome</keyword>
<proteinExistence type="predicted"/>
<dbReference type="Pfam" id="PF00010">
    <property type="entry name" value="HLH"/>
    <property type="match status" value="1"/>
</dbReference>
<feature type="compositionally biased region" description="Polar residues" evidence="12">
    <location>
        <begin position="162"/>
        <end position="172"/>
    </location>
</feature>
<feature type="region of interest" description="Disordered" evidence="12">
    <location>
        <begin position="161"/>
        <end position="185"/>
    </location>
</feature>
<feature type="transmembrane region" description="Helical" evidence="13">
    <location>
        <begin position="647"/>
        <end position="667"/>
    </location>
</feature>
<evidence type="ECO:0000256" key="9">
    <source>
        <dbReference type="ARBA" id="ARBA00023163"/>
    </source>
</evidence>
<evidence type="ECO:0000256" key="10">
    <source>
        <dbReference type="ARBA" id="ARBA00023242"/>
    </source>
</evidence>
<keyword evidence="8 13" id="KW-0472">Membrane</keyword>
<feature type="transmembrane region" description="Helical" evidence="13">
    <location>
        <begin position="708"/>
        <end position="729"/>
    </location>
</feature>
<dbReference type="OrthoDB" id="5778525at2759"/>
<keyword evidence="7" id="KW-0238">DNA-binding</keyword>
<name>A0A0D2VFT2_CAPO3</name>
<organism evidence="15 16">
    <name type="scientific">Capsaspora owczarzaki (strain ATCC 30864)</name>
    <dbReference type="NCBI Taxonomy" id="595528"/>
    <lineage>
        <taxon>Eukaryota</taxon>
        <taxon>Filasterea</taxon>
        <taxon>Capsaspora</taxon>
    </lineage>
</organism>
<feature type="compositionally biased region" description="Low complexity" evidence="12">
    <location>
        <begin position="38"/>
        <end position="56"/>
    </location>
</feature>
<keyword evidence="9" id="KW-0804">Transcription</keyword>
<dbReference type="InterPro" id="IPR036638">
    <property type="entry name" value="HLH_DNA-bd_sf"/>
</dbReference>
<evidence type="ECO:0000256" key="6">
    <source>
        <dbReference type="ARBA" id="ARBA00023015"/>
    </source>
</evidence>
<dbReference type="GO" id="GO:0046983">
    <property type="term" value="F:protein dimerization activity"/>
    <property type="evidence" value="ECO:0007669"/>
    <property type="project" value="InterPro"/>
</dbReference>